<reference evidence="1" key="1">
    <citation type="submission" date="2019-08" db="EMBL/GenBank/DDBJ databases">
        <authorList>
            <person name="Kucharzyk K."/>
            <person name="Murdoch R.W."/>
            <person name="Higgins S."/>
            <person name="Loffler F."/>
        </authorList>
    </citation>
    <scope>NUCLEOTIDE SEQUENCE</scope>
</reference>
<evidence type="ECO:0000313" key="1">
    <source>
        <dbReference type="EMBL" id="MPN25023.1"/>
    </source>
</evidence>
<gene>
    <name evidence="1" type="ORF">SDC9_172430</name>
</gene>
<name>A0A645GMT9_9ZZZZ</name>
<proteinExistence type="predicted"/>
<sequence length="89" mass="10284">MRQKEFLPENLRGQRLSVHNYPTLLCEIIATPNVMITNKEMHFHSHIRQLGNLPEKTSITLGHHRAELKPEVEQVAQQINSFSLMLDAI</sequence>
<dbReference type="AlphaFoldDB" id="A0A645GMT9"/>
<dbReference type="EMBL" id="VSSQ01074054">
    <property type="protein sequence ID" value="MPN25023.1"/>
    <property type="molecule type" value="Genomic_DNA"/>
</dbReference>
<accession>A0A645GMT9</accession>
<protein>
    <submittedName>
        <fullName evidence="1">Uncharacterized protein</fullName>
    </submittedName>
</protein>
<organism evidence="1">
    <name type="scientific">bioreactor metagenome</name>
    <dbReference type="NCBI Taxonomy" id="1076179"/>
    <lineage>
        <taxon>unclassified sequences</taxon>
        <taxon>metagenomes</taxon>
        <taxon>ecological metagenomes</taxon>
    </lineage>
</organism>
<comment type="caution">
    <text evidence="1">The sequence shown here is derived from an EMBL/GenBank/DDBJ whole genome shotgun (WGS) entry which is preliminary data.</text>
</comment>